<dbReference type="AlphaFoldDB" id="U1WXB1"/>
<feature type="region of interest" description="Disordered" evidence="1">
    <location>
        <begin position="121"/>
        <end position="143"/>
    </location>
</feature>
<protein>
    <submittedName>
        <fullName evidence="2">Uncharacterized protein</fullName>
    </submittedName>
</protein>
<dbReference type="PATRIC" id="fig|649747.3.peg.4142"/>
<dbReference type="HOGENOM" id="CLU_1438352_0_0_9"/>
<name>U1WXB1_ANEAE</name>
<dbReference type="EMBL" id="AWSJ01000283">
    <property type="protein sequence ID" value="ERI07310.1"/>
    <property type="molecule type" value="Genomic_DNA"/>
</dbReference>
<reference evidence="2 3" key="1">
    <citation type="submission" date="2013-08" db="EMBL/GenBank/DDBJ databases">
        <authorList>
            <person name="Weinstock G."/>
            <person name="Sodergren E."/>
            <person name="Wylie T."/>
            <person name="Fulton L."/>
            <person name="Fulton R."/>
            <person name="Fronick C."/>
            <person name="O'Laughlin M."/>
            <person name="Godfrey J."/>
            <person name="Miner T."/>
            <person name="Herter B."/>
            <person name="Appelbaum E."/>
            <person name="Cordes M."/>
            <person name="Lek S."/>
            <person name="Wollam A."/>
            <person name="Pepin K.H."/>
            <person name="Palsikar V.B."/>
            <person name="Mitreva M."/>
            <person name="Wilson R.K."/>
        </authorList>
    </citation>
    <scope>NUCLEOTIDE SEQUENCE [LARGE SCALE GENOMIC DNA]</scope>
    <source>
        <strain evidence="2 3">ATCC 12856</strain>
    </source>
</reference>
<evidence type="ECO:0000313" key="3">
    <source>
        <dbReference type="Proteomes" id="UP000016511"/>
    </source>
</evidence>
<feature type="compositionally biased region" description="Polar residues" evidence="1">
    <location>
        <begin position="133"/>
        <end position="143"/>
    </location>
</feature>
<comment type="caution">
    <text evidence="2">The sequence shown here is derived from an EMBL/GenBank/DDBJ whole genome shotgun (WGS) entry which is preliminary data.</text>
</comment>
<evidence type="ECO:0000313" key="2">
    <source>
        <dbReference type="EMBL" id="ERI07310.1"/>
    </source>
</evidence>
<proteinExistence type="predicted"/>
<evidence type="ECO:0000256" key="1">
    <source>
        <dbReference type="SAM" id="MobiDB-lite"/>
    </source>
</evidence>
<sequence>MDIHLTCPLMASFSYIGCFLKQTGFEQNCFNPSQLPQMQFLHRFGCLGAEVVRFSTLVLNVRDMQASAFPNLCKQHLSYPETNHPIPPSSNPHRESSAWIRSHLPLSPAYKYQRPELPILGNSRPFGGPISQDKLSSNDTMNFPTNARSKSDICLIGMRFAAFPRSSPFAPLSWPPPPWDKTKYESVR</sequence>
<dbReference type="Proteomes" id="UP000016511">
    <property type="component" value="Unassembled WGS sequence"/>
</dbReference>
<feature type="region of interest" description="Disordered" evidence="1">
    <location>
        <begin position="167"/>
        <end position="188"/>
    </location>
</feature>
<keyword evidence="3" id="KW-1185">Reference proteome</keyword>
<gene>
    <name evidence="2" type="ORF">HMPREF0083_04594</name>
</gene>
<dbReference type="STRING" id="649747.HMPREF0083_04594"/>
<organism evidence="2 3">
    <name type="scientific">Aneurinibacillus aneurinilyticus ATCC 12856</name>
    <dbReference type="NCBI Taxonomy" id="649747"/>
    <lineage>
        <taxon>Bacteria</taxon>
        <taxon>Bacillati</taxon>
        <taxon>Bacillota</taxon>
        <taxon>Bacilli</taxon>
        <taxon>Bacillales</taxon>
        <taxon>Paenibacillaceae</taxon>
        <taxon>Aneurinibacillus group</taxon>
        <taxon>Aneurinibacillus</taxon>
    </lineage>
</organism>
<accession>U1WXB1</accession>